<evidence type="ECO:0000256" key="5">
    <source>
        <dbReference type="SAM" id="MobiDB-lite"/>
    </source>
</evidence>
<sequence>MESLKQALKEEQGFGPHGVYRRISFDLPSLNYAPETTDNNQKPSFELSSLNYGPENTDNNQKTSAFELSSLNYTSENTSGKNENTSSSLELPSLNASVNTAGTKGKPSGEEIGQENLKHSLQEIISEIEQVASHDEQLLDDESRTANKTESLETRSDLGDSISNISMPGELKYDFLRRESHGKLNEGTKKGFSEQLNDYWITPEPGQESKPLVSDYKPTPDLLDFYRKKPPVVQTQTYVPQAKVNSTVQESKENEVMAPVELQDTDDRDPVVKGEEVLGEINSLIVHLEEITKRPRSLPPDINIFHLWKSLQIANELNQQLKDEITVDNAPFPNKAEMDKLEEKSGKLPPKPIDLDKLFTPAPDSDDLIIKDRKLYTSSSFYSPNHPTLEDQVNLARSISKSLTDISNHESKGQSMYVNRKKRSVKWVHEGEGKNPNLPISNNNEGTSPNKQLLKLVTDPRGQVQDIRVLKKQGYSPEPCLSPEICFDLVRDLNAPKGKGAELFAKRRKKSEKWIVEEKHVKTNPSSGFGGVPPPSPPAHLSNKLPPPPPSFLTGNTKRVEQVQKMNEVQERLSQPRVRLIKSPWEAALQTGSVETAFVDVEPRGFVVAPTPSTFEHIQRGSSNAPAPPPRQYRPISIDFSNLSNYNTAPRGWGRNMHVYKPVHLDMKPPRVSVTPTFTDF</sequence>
<comment type="subcellular location">
    <subcellularLocation>
        <location evidence="1">Cytoplasm</location>
    </subcellularLocation>
</comment>
<proteinExistence type="inferred from homology"/>
<feature type="region of interest" description="Disordered" evidence="5">
    <location>
        <begin position="30"/>
        <end position="112"/>
    </location>
</feature>
<dbReference type="GO" id="GO:0015629">
    <property type="term" value="C:actin cytoskeleton"/>
    <property type="evidence" value="ECO:0007669"/>
    <property type="project" value="TreeGrafter"/>
</dbReference>
<evidence type="ECO:0000256" key="1">
    <source>
        <dbReference type="ARBA" id="ARBA00004496"/>
    </source>
</evidence>
<name>A0A8D8XX82_9HEMI</name>
<dbReference type="AlphaFoldDB" id="A0A8D8XX82"/>
<evidence type="ECO:0000256" key="4">
    <source>
        <dbReference type="ARBA" id="ARBA00038161"/>
    </source>
</evidence>
<dbReference type="GO" id="GO:0005634">
    <property type="term" value="C:nucleus"/>
    <property type="evidence" value="ECO:0007669"/>
    <property type="project" value="TreeGrafter"/>
</dbReference>
<organism evidence="6">
    <name type="scientific">Cacopsylla melanoneura</name>
    <dbReference type="NCBI Taxonomy" id="428564"/>
    <lineage>
        <taxon>Eukaryota</taxon>
        <taxon>Metazoa</taxon>
        <taxon>Ecdysozoa</taxon>
        <taxon>Arthropoda</taxon>
        <taxon>Hexapoda</taxon>
        <taxon>Insecta</taxon>
        <taxon>Pterygota</taxon>
        <taxon>Neoptera</taxon>
        <taxon>Paraneoptera</taxon>
        <taxon>Hemiptera</taxon>
        <taxon>Sternorrhyncha</taxon>
        <taxon>Psylloidea</taxon>
        <taxon>Psyllidae</taxon>
        <taxon>Psyllinae</taxon>
        <taxon>Cacopsylla</taxon>
    </lineage>
</organism>
<comment type="similarity">
    <text evidence="4">Belongs to the synaptopodin family.</text>
</comment>
<feature type="compositionally biased region" description="Basic and acidic residues" evidence="5">
    <location>
        <begin position="134"/>
        <end position="158"/>
    </location>
</feature>
<dbReference type="PANTHER" id="PTHR24217">
    <property type="entry name" value="PUTATIVE-RELATED"/>
    <property type="match status" value="1"/>
</dbReference>
<accession>A0A8D8XX82</accession>
<evidence type="ECO:0000256" key="2">
    <source>
        <dbReference type="ARBA" id="ARBA00022490"/>
    </source>
</evidence>
<dbReference type="InterPro" id="IPR051976">
    <property type="entry name" value="Synaptopodin_domain"/>
</dbReference>
<dbReference type="GO" id="GO:0032233">
    <property type="term" value="P:positive regulation of actin filament bundle assembly"/>
    <property type="evidence" value="ECO:0007669"/>
    <property type="project" value="TreeGrafter"/>
</dbReference>
<dbReference type="GO" id="GO:0003779">
    <property type="term" value="F:actin binding"/>
    <property type="evidence" value="ECO:0007669"/>
    <property type="project" value="TreeGrafter"/>
</dbReference>
<keyword evidence="3" id="KW-0597">Phosphoprotein</keyword>
<evidence type="ECO:0000256" key="3">
    <source>
        <dbReference type="ARBA" id="ARBA00022553"/>
    </source>
</evidence>
<feature type="region of interest" description="Disordered" evidence="5">
    <location>
        <begin position="522"/>
        <end position="542"/>
    </location>
</feature>
<dbReference type="PANTHER" id="PTHR24217:SF0">
    <property type="entry name" value="PDZ DOMAIN-CONTAINING PROTEIN"/>
    <property type="match status" value="1"/>
</dbReference>
<feature type="compositionally biased region" description="Polar residues" evidence="5">
    <location>
        <begin position="34"/>
        <end position="102"/>
    </location>
</feature>
<reference evidence="6" key="1">
    <citation type="submission" date="2021-05" db="EMBL/GenBank/DDBJ databases">
        <authorList>
            <person name="Alioto T."/>
            <person name="Alioto T."/>
            <person name="Gomez Garrido J."/>
        </authorList>
    </citation>
    <scope>NUCLEOTIDE SEQUENCE</scope>
</reference>
<keyword evidence="2" id="KW-0963">Cytoplasm</keyword>
<feature type="region of interest" description="Disordered" evidence="5">
    <location>
        <begin position="134"/>
        <end position="163"/>
    </location>
</feature>
<evidence type="ECO:0000313" key="6">
    <source>
        <dbReference type="EMBL" id="CAG6712787.1"/>
    </source>
</evidence>
<protein>
    <submittedName>
        <fullName evidence="6">Uncharacterized protein</fullName>
    </submittedName>
</protein>
<dbReference type="GO" id="GO:0030018">
    <property type="term" value="C:Z disc"/>
    <property type="evidence" value="ECO:0007669"/>
    <property type="project" value="TreeGrafter"/>
</dbReference>
<dbReference type="EMBL" id="HBUF01349746">
    <property type="protein sequence ID" value="CAG6712787.1"/>
    <property type="molecule type" value="Transcribed_RNA"/>
</dbReference>